<keyword evidence="2" id="KW-1185">Reference proteome</keyword>
<protein>
    <submittedName>
        <fullName evidence="1">Uncharacterized protein</fullName>
    </submittedName>
</protein>
<accession>A0A1D8B1W9</accession>
<dbReference type="AlphaFoldDB" id="A0A1D8B1W9"/>
<organism evidence="1 2">
    <name type="scientific">Pauljensenia hongkongensis</name>
    <dbReference type="NCBI Taxonomy" id="178339"/>
    <lineage>
        <taxon>Bacteria</taxon>
        <taxon>Bacillati</taxon>
        <taxon>Actinomycetota</taxon>
        <taxon>Actinomycetes</taxon>
        <taxon>Actinomycetales</taxon>
        <taxon>Actinomycetaceae</taxon>
        <taxon>Pauljensenia</taxon>
    </lineage>
</organism>
<evidence type="ECO:0000313" key="1">
    <source>
        <dbReference type="EMBL" id="AOS47131.1"/>
    </source>
</evidence>
<dbReference type="Proteomes" id="UP000095214">
    <property type="component" value="Chromosome"/>
</dbReference>
<reference evidence="1 2" key="1">
    <citation type="submission" date="2016-09" db="EMBL/GenBank/DDBJ databases">
        <title>Complete genome sequence of Actinomyces hongkongensis HKU8.</title>
        <authorList>
            <person name="Gao Y.-X."/>
            <person name="Zhou Y.-Y."/>
            <person name="Xie Y."/>
            <person name="Wang M."/>
            <person name="Wang S.-J."/>
            <person name="Shen S.-G."/>
        </authorList>
    </citation>
    <scope>NUCLEOTIDE SEQUENCE [LARGE SCALE GENOMIC DNA]</scope>
    <source>
        <strain evidence="1 2">HKU8</strain>
    </source>
</reference>
<proteinExistence type="predicted"/>
<name>A0A1D8B1W9_9ACTO</name>
<dbReference type="EMBL" id="CP017298">
    <property type="protein sequence ID" value="AOS47131.1"/>
    <property type="molecule type" value="Genomic_DNA"/>
</dbReference>
<gene>
    <name evidence="1" type="ORF">BH719_04055</name>
</gene>
<sequence>MRRKPTIESKLYLSHSRGGVRDLHNSDIFARERPALAMSISQRISPEEKARMEAAKAGMLVVARASGL</sequence>
<evidence type="ECO:0000313" key="2">
    <source>
        <dbReference type="Proteomes" id="UP000095214"/>
    </source>
</evidence>
<dbReference type="KEGG" id="phon:BH719_04055"/>